<dbReference type="InterPro" id="IPR037523">
    <property type="entry name" value="VOC_core"/>
</dbReference>
<dbReference type="SUPFAM" id="SSF54593">
    <property type="entry name" value="Glyoxalase/Bleomycin resistance protein/Dihydroxybiphenyl dioxygenase"/>
    <property type="match status" value="1"/>
</dbReference>
<keyword evidence="3" id="KW-1185">Reference proteome</keyword>
<feature type="domain" description="VOC" evidence="1">
    <location>
        <begin position="156"/>
        <end position="278"/>
    </location>
</feature>
<dbReference type="PROSITE" id="PS51819">
    <property type="entry name" value="VOC"/>
    <property type="match status" value="2"/>
</dbReference>
<dbReference type="InterPro" id="IPR029068">
    <property type="entry name" value="Glyas_Bleomycin-R_OHBP_Dase"/>
</dbReference>
<evidence type="ECO:0000313" key="2">
    <source>
        <dbReference type="EMBL" id="GGH44822.1"/>
    </source>
</evidence>
<dbReference type="PANTHER" id="PTHR21366">
    <property type="entry name" value="GLYOXALASE FAMILY PROTEIN"/>
    <property type="match status" value="1"/>
</dbReference>
<protein>
    <submittedName>
        <fullName evidence="2">Catechol 2,3-dioxygenase</fullName>
    </submittedName>
</protein>
<proteinExistence type="predicted"/>
<reference evidence="2" key="1">
    <citation type="journal article" date="2014" name="Int. J. Syst. Evol. Microbiol.">
        <title>Complete genome sequence of Corynebacterium casei LMG S-19264T (=DSM 44701T), isolated from a smear-ripened cheese.</title>
        <authorList>
            <consortium name="US DOE Joint Genome Institute (JGI-PGF)"/>
            <person name="Walter F."/>
            <person name="Albersmeier A."/>
            <person name="Kalinowski J."/>
            <person name="Ruckert C."/>
        </authorList>
    </citation>
    <scope>NUCLEOTIDE SEQUENCE</scope>
    <source>
        <strain evidence="2">CGMCC 1.15794</strain>
    </source>
</reference>
<gene>
    <name evidence="2" type="ORF">GCM10010921_19760</name>
</gene>
<dbReference type="AlphaFoldDB" id="A0A917MLW1"/>
<sequence>MTADRPEPIHDLAHLGIHGILSPTPDETIGYFHDLLGMDVVAQDGDSTYLRSFNTYETWTIKITAADRAGLEYVSWRMDSPQALERRVRWLEENGFAGRWVDPDQGIGPAYEFLDPDGHPFRIYWETEVYVAPDDKKPVIPTNFQAYVGRGANVKHLDHVNLLARDVRRCRQFWEDGFGIRTYETILMPDGVKEAGAWMSSTLQGHELIYTAEKTTGSGRLHHFAYAVESREEVLRAADIMADARIYIEAGPSKHTAIQGFYLYTREPGGNRIEVANGGYFRFAPDAETYVWTADEWKLKPGWGAPIPPEFHVYGTPVVEELAEDAAQVPVLGPADL</sequence>
<dbReference type="EMBL" id="BMJY01000007">
    <property type="protein sequence ID" value="GGH44822.1"/>
    <property type="molecule type" value="Genomic_DNA"/>
</dbReference>
<dbReference type="InterPro" id="IPR004360">
    <property type="entry name" value="Glyas_Fos-R_dOase_dom"/>
</dbReference>
<reference evidence="2" key="2">
    <citation type="submission" date="2020-09" db="EMBL/GenBank/DDBJ databases">
        <authorList>
            <person name="Sun Q."/>
            <person name="Zhou Y."/>
        </authorList>
    </citation>
    <scope>NUCLEOTIDE SEQUENCE</scope>
    <source>
        <strain evidence="2">CGMCC 1.15794</strain>
    </source>
</reference>
<dbReference type="RefSeq" id="WP_188756116.1">
    <property type="nucleotide sequence ID" value="NZ_BMJY01000007.1"/>
</dbReference>
<dbReference type="Pfam" id="PF00903">
    <property type="entry name" value="Glyoxalase"/>
    <property type="match status" value="1"/>
</dbReference>
<dbReference type="InterPro" id="IPR050383">
    <property type="entry name" value="GlyoxalaseI/FosfomycinResist"/>
</dbReference>
<feature type="domain" description="VOC" evidence="1">
    <location>
        <begin position="11"/>
        <end position="126"/>
    </location>
</feature>
<accession>A0A917MLW1</accession>
<dbReference type="Gene3D" id="3.10.180.10">
    <property type="entry name" value="2,3-Dihydroxybiphenyl 1,2-Dioxygenase, domain 1"/>
    <property type="match status" value="2"/>
</dbReference>
<evidence type="ECO:0000259" key="1">
    <source>
        <dbReference type="PROSITE" id="PS51819"/>
    </source>
</evidence>
<name>A0A917MLW1_9MICO</name>
<organism evidence="2 3">
    <name type="scientific">Microbacterium album</name>
    <dbReference type="NCBI Taxonomy" id="2053191"/>
    <lineage>
        <taxon>Bacteria</taxon>
        <taxon>Bacillati</taxon>
        <taxon>Actinomycetota</taxon>
        <taxon>Actinomycetes</taxon>
        <taxon>Micrococcales</taxon>
        <taxon>Microbacteriaceae</taxon>
        <taxon>Microbacterium</taxon>
    </lineage>
</organism>
<evidence type="ECO:0000313" key="3">
    <source>
        <dbReference type="Proteomes" id="UP000657592"/>
    </source>
</evidence>
<dbReference type="Proteomes" id="UP000657592">
    <property type="component" value="Unassembled WGS sequence"/>
</dbReference>
<comment type="caution">
    <text evidence="2">The sequence shown here is derived from an EMBL/GenBank/DDBJ whole genome shotgun (WGS) entry which is preliminary data.</text>
</comment>